<accession>A0ABU3SUN2</accession>
<dbReference type="Proteomes" id="UP001247805">
    <property type="component" value="Unassembled WGS sequence"/>
</dbReference>
<reference evidence="4 5" key="1">
    <citation type="submission" date="2023-10" db="EMBL/GenBank/DDBJ databases">
        <title>Glaciecola aquimarina strain GGW-M5 nov., isolated from a coastal seawater.</title>
        <authorList>
            <person name="Bayburt H."/>
            <person name="Kim J.M."/>
            <person name="Choi B.J."/>
            <person name="Jeon C.O."/>
        </authorList>
    </citation>
    <scope>NUCLEOTIDE SEQUENCE [LARGE SCALE GENOMIC DNA]</scope>
    <source>
        <strain evidence="4 5">KCTC 32108</strain>
    </source>
</reference>
<gene>
    <name evidence="4" type="ORF">RS130_06990</name>
</gene>
<evidence type="ECO:0000313" key="4">
    <source>
        <dbReference type="EMBL" id="MDU0353702.1"/>
    </source>
</evidence>
<evidence type="ECO:0000256" key="1">
    <source>
        <dbReference type="SAM" id="Phobius"/>
    </source>
</evidence>
<dbReference type="PANTHER" id="PTHR45737">
    <property type="entry name" value="VON WILLEBRAND FACTOR A DOMAIN-CONTAINING PROTEIN 5A"/>
    <property type="match status" value="1"/>
</dbReference>
<sequence>MNSIPKTAIVALMVIGIGALQLAMPRLTDGPNTFEKAVTDSPAPLLKNMSVSPMTETTRGTLYLSTISKESSEASTQTYVSPLLRTDVDIKVTGIVARTRLTQTFKNAGNAWANAEYLFPLPENAAVDHLLITVGKRKIEGQIKEKSQAKAIYLAAQKQGKKASLVEQHRPNIFSNSIANIALGETIKVSIEYQQKLAIDNQLYSLRFPMAISPRYSPESNQADITLEDLSTKDSVSNHSHEDMNITVNLHSGFEIQDLDSEFHPIQHKQRPDGSHHIQLLENGITDRDFVLTWQAELGATPTISHFNQNVGGHEYGLLMVFPPKDSPAASKEDVQAREVIFVLDTSGSMEGDSIVQAKQALILAINRLTPQDTFNLIEFNNQAQNLWSLSKAASSANKKQAIRFVSRLEANGGTEMMKAFDLAFSLQEPLTPTPTANTQVAYNEDTIKLRQILFITDGSVSNEESLMQKISAELGASRLFTVGIGNAPNSYFMTEAAKMGKGTFTYIGSTEQVQEKMQTLLTKLEQPALTDIELEFASMNAVHGQSIELYPNIIADLYYGEPIVLSYRLTQSKEPLAKLANHPMMIRARFKNQAWEMALKLTATSQQSGLNVLWAREKISQLTRDKRRAEMTQKAATIQQEFKDQIIQTALNHHLVSQYTSLVAVDLTPTQPLLEPENNEIAQNMRAVRHATTQRKMLGSLPQTATNGQLSIIIGLILVGLAICMRLLTKRKIDFCN</sequence>
<feature type="transmembrane region" description="Helical" evidence="1">
    <location>
        <begin position="711"/>
        <end position="729"/>
    </location>
</feature>
<protein>
    <submittedName>
        <fullName evidence="4">Marine proteobacterial sortase target protein</fullName>
    </submittedName>
</protein>
<dbReference type="PROSITE" id="PS51468">
    <property type="entry name" value="VIT"/>
    <property type="match status" value="1"/>
</dbReference>
<dbReference type="SMART" id="SM00327">
    <property type="entry name" value="VWA"/>
    <property type="match status" value="1"/>
</dbReference>
<dbReference type="InterPro" id="IPR022440">
    <property type="entry name" value="CHP03788"/>
</dbReference>
<keyword evidence="5" id="KW-1185">Reference proteome</keyword>
<dbReference type="RefSeq" id="WP_316025353.1">
    <property type="nucleotide sequence ID" value="NZ_JAWDIO010000002.1"/>
</dbReference>
<organism evidence="4 5">
    <name type="scientific">Paraglaciecola aquimarina</name>
    <dbReference type="NCBI Taxonomy" id="1235557"/>
    <lineage>
        <taxon>Bacteria</taxon>
        <taxon>Pseudomonadati</taxon>
        <taxon>Pseudomonadota</taxon>
        <taxon>Gammaproteobacteria</taxon>
        <taxon>Alteromonadales</taxon>
        <taxon>Alteromonadaceae</taxon>
        <taxon>Paraglaciecola</taxon>
    </lineage>
</organism>
<dbReference type="Pfam" id="PF08487">
    <property type="entry name" value="VIT"/>
    <property type="match status" value="1"/>
</dbReference>
<keyword evidence="1" id="KW-1133">Transmembrane helix</keyword>
<dbReference type="PROSITE" id="PS50234">
    <property type="entry name" value="VWFA"/>
    <property type="match status" value="1"/>
</dbReference>
<evidence type="ECO:0000313" key="5">
    <source>
        <dbReference type="Proteomes" id="UP001247805"/>
    </source>
</evidence>
<dbReference type="NCBIfam" id="TIGR03788">
    <property type="entry name" value="marine_srt_targ"/>
    <property type="match status" value="1"/>
</dbReference>
<feature type="domain" description="VWFA" evidence="2">
    <location>
        <begin position="339"/>
        <end position="525"/>
    </location>
</feature>
<keyword evidence="1" id="KW-0812">Transmembrane</keyword>
<dbReference type="Gene3D" id="3.40.50.410">
    <property type="entry name" value="von Willebrand factor, type A domain"/>
    <property type="match status" value="1"/>
</dbReference>
<feature type="domain" description="VIT" evidence="3">
    <location>
        <begin position="67"/>
        <end position="195"/>
    </location>
</feature>
<dbReference type="Pfam" id="PF13768">
    <property type="entry name" value="VWA_3"/>
    <property type="match status" value="1"/>
</dbReference>
<evidence type="ECO:0000259" key="2">
    <source>
        <dbReference type="PROSITE" id="PS50234"/>
    </source>
</evidence>
<dbReference type="InterPro" id="IPR002035">
    <property type="entry name" value="VWF_A"/>
</dbReference>
<dbReference type="InterPro" id="IPR036465">
    <property type="entry name" value="vWFA_dom_sf"/>
</dbReference>
<name>A0ABU3SUN2_9ALTE</name>
<dbReference type="PANTHER" id="PTHR45737:SF6">
    <property type="entry name" value="VON WILLEBRAND FACTOR A DOMAIN-CONTAINING PROTEIN 5A"/>
    <property type="match status" value="1"/>
</dbReference>
<comment type="caution">
    <text evidence="4">The sequence shown here is derived from an EMBL/GenBank/DDBJ whole genome shotgun (WGS) entry which is preliminary data.</text>
</comment>
<evidence type="ECO:0000259" key="3">
    <source>
        <dbReference type="PROSITE" id="PS51468"/>
    </source>
</evidence>
<dbReference type="SUPFAM" id="SSF53300">
    <property type="entry name" value="vWA-like"/>
    <property type="match status" value="1"/>
</dbReference>
<dbReference type="InterPro" id="IPR013694">
    <property type="entry name" value="VIT"/>
</dbReference>
<proteinExistence type="predicted"/>
<keyword evidence="1" id="KW-0472">Membrane</keyword>
<dbReference type="EMBL" id="JAWDIO010000002">
    <property type="protein sequence ID" value="MDU0353702.1"/>
    <property type="molecule type" value="Genomic_DNA"/>
</dbReference>
<dbReference type="SMART" id="SM00609">
    <property type="entry name" value="VIT"/>
    <property type="match status" value="1"/>
</dbReference>